<dbReference type="SUPFAM" id="SSF46785">
    <property type="entry name" value="Winged helix' DNA-binding domain"/>
    <property type="match status" value="1"/>
</dbReference>
<evidence type="ECO:0000313" key="6">
    <source>
        <dbReference type="EMBL" id="MCS7479533.1"/>
    </source>
</evidence>
<evidence type="ECO:0000256" key="4">
    <source>
        <dbReference type="ARBA" id="ARBA00023163"/>
    </source>
</evidence>
<dbReference type="Gene3D" id="3.40.190.10">
    <property type="entry name" value="Periplasmic binding protein-like II"/>
    <property type="match status" value="2"/>
</dbReference>
<dbReference type="InterPro" id="IPR005119">
    <property type="entry name" value="LysR_subst-bd"/>
</dbReference>
<comment type="similarity">
    <text evidence="1">Belongs to the LysR transcriptional regulatory family.</text>
</comment>
<evidence type="ECO:0000256" key="2">
    <source>
        <dbReference type="ARBA" id="ARBA00023015"/>
    </source>
</evidence>
<dbReference type="SUPFAM" id="SSF53850">
    <property type="entry name" value="Periplasmic binding protein-like II"/>
    <property type="match status" value="1"/>
</dbReference>
<dbReference type="InterPro" id="IPR000847">
    <property type="entry name" value="LysR_HTH_N"/>
</dbReference>
<name>A0A9X3A2W1_9PSEU</name>
<sequence>MRLEVRHLELVVAIAESGSLRRAAAQLHLTQPAVTTQLKRIEQHLGGALFLRSTDGVLATHTGTEFVRDAKKVLDLVTDLERTARLNARRESGTPFKVGGIPAQHFSLLVDALADAHPGQEVTSRTVRETGTLTALLGSGELDVAVLRRFPGFPVAPPAGVEQRLLLTEPLFVGVSAGHALAGREDVPLAELADEKWVMPDPDDSGMNEYFARTCAAAGFAQDIAHLTTEAHVAFSLTAAARAVCVLYPIGTARDGLATLTLEGNPLYRELVLAWRTDSPIASMVDELCATVEQRYLCLVATSEVYARWWRRGGADFALPRPS</sequence>
<organism evidence="6 7">
    <name type="scientific">Umezawaea endophytica</name>
    <dbReference type="NCBI Taxonomy" id="1654476"/>
    <lineage>
        <taxon>Bacteria</taxon>
        <taxon>Bacillati</taxon>
        <taxon>Actinomycetota</taxon>
        <taxon>Actinomycetes</taxon>
        <taxon>Pseudonocardiales</taxon>
        <taxon>Pseudonocardiaceae</taxon>
        <taxon>Umezawaea</taxon>
    </lineage>
</organism>
<dbReference type="PANTHER" id="PTHR30346:SF30">
    <property type="entry name" value="SMALL NEUTRAL PROTEASE REGULATORY PROTEIN"/>
    <property type="match status" value="1"/>
</dbReference>
<dbReference type="Proteomes" id="UP001141259">
    <property type="component" value="Unassembled WGS sequence"/>
</dbReference>
<proteinExistence type="inferred from homology"/>
<dbReference type="Gene3D" id="1.10.10.10">
    <property type="entry name" value="Winged helix-like DNA-binding domain superfamily/Winged helix DNA-binding domain"/>
    <property type="match status" value="1"/>
</dbReference>
<accession>A0A9X3A2W1</accession>
<dbReference type="Pfam" id="PF00126">
    <property type="entry name" value="HTH_1"/>
    <property type="match status" value="1"/>
</dbReference>
<keyword evidence="2" id="KW-0805">Transcription regulation</keyword>
<dbReference type="PANTHER" id="PTHR30346">
    <property type="entry name" value="TRANSCRIPTIONAL DUAL REGULATOR HCAR-RELATED"/>
    <property type="match status" value="1"/>
</dbReference>
<reference evidence="6" key="1">
    <citation type="submission" date="2022-08" db="EMBL/GenBank/DDBJ databases">
        <authorList>
            <person name="Tistechok S."/>
            <person name="Samborskyy M."/>
            <person name="Roman I."/>
        </authorList>
    </citation>
    <scope>NUCLEOTIDE SEQUENCE</scope>
    <source>
        <strain evidence="6">DSM 103496</strain>
    </source>
</reference>
<evidence type="ECO:0000256" key="1">
    <source>
        <dbReference type="ARBA" id="ARBA00009437"/>
    </source>
</evidence>
<gene>
    <name evidence="6" type="ORF">NZH93_21950</name>
</gene>
<dbReference type="PRINTS" id="PR00039">
    <property type="entry name" value="HTHLYSR"/>
</dbReference>
<dbReference type="InterPro" id="IPR036388">
    <property type="entry name" value="WH-like_DNA-bd_sf"/>
</dbReference>
<feature type="domain" description="HTH lysR-type" evidence="5">
    <location>
        <begin position="3"/>
        <end position="60"/>
    </location>
</feature>
<evidence type="ECO:0000256" key="3">
    <source>
        <dbReference type="ARBA" id="ARBA00023125"/>
    </source>
</evidence>
<keyword evidence="7" id="KW-1185">Reference proteome</keyword>
<dbReference type="GO" id="GO:0003700">
    <property type="term" value="F:DNA-binding transcription factor activity"/>
    <property type="evidence" value="ECO:0007669"/>
    <property type="project" value="InterPro"/>
</dbReference>
<dbReference type="RefSeq" id="WP_259625030.1">
    <property type="nucleotide sequence ID" value="NZ_JANYMP010000010.1"/>
</dbReference>
<evidence type="ECO:0000259" key="5">
    <source>
        <dbReference type="PROSITE" id="PS50931"/>
    </source>
</evidence>
<dbReference type="GO" id="GO:0003677">
    <property type="term" value="F:DNA binding"/>
    <property type="evidence" value="ECO:0007669"/>
    <property type="project" value="UniProtKB-KW"/>
</dbReference>
<dbReference type="GO" id="GO:0032993">
    <property type="term" value="C:protein-DNA complex"/>
    <property type="evidence" value="ECO:0007669"/>
    <property type="project" value="TreeGrafter"/>
</dbReference>
<evidence type="ECO:0000313" key="7">
    <source>
        <dbReference type="Proteomes" id="UP001141259"/>
    </source>
</evidence>
<comment type="caution">
    <text evidence="6">The sequence shown here is derived from an EMBL/GenBank/DDBJ whole genome shotgun (WGS) entry which is preliminary data.</text>
</comment>
<keyword evidence="4" id="KW-0804">Transcription</keyword>
<dbReference type="PROSITE" id="PS50931">
    <property type="entry name" value="HTH_LYSR"/>
    <property type="match status" value="1"/>
</dbReference>
<dbReference type="InterPro" id="IPR036390">
    <property type="entry name" value="WH_DNA-bd_sf"/>
</dbReference>
<dbReference type="AlphaFoldDB" id="A0A9X3A2W1"/>
<dbReference type="Pfam" id="PF03466">
    <property type="entry name" value="LysR_substrate"/>
    <property type="match status" value="1"/>
</dbReference>
<dbReference type="EMBL" id="JANYMP010000010">
    <property type="protein sequence ID" value="MCS7479533.1"/>
    <property type="molecule type" value="Genomic_DNA"/>
</dbReference>
<protein>
    <submittedName>
        <fullName evidence="6">LysR family transcriptional regulator</fullName>
    </submittedName>
</protein>
<keyword evidence="3" id="KW-0238">DNA-binding</keyword>